<dbReference type="InterPro" id="IPR003594">
    <property type="entry name" value="HATPase_dom"/>
</dbReference>
<comment type="catalytic activity">
    <reaction evidence="1">
        <text>ATP + protein L-histidine = ADP + protein N-phospho-L-histidine.</text>
        <dbReference type="EC" id="2.7.13.3"/>
    </reaction>
</comment>
<name>A0ABV9E9B7_9ACTN</name>
<keyword evidence="15" id="KW-1185">Reference proteome</keyword>
<keyword evidence="5" id="KW-0808">Transferase</keyword>
<evidence type="ECO:0000256" key="1">
    <source>
        <dbReference type="ARBA" id="ARBA00000085"/>
    </source>
</evidence>
<dbReference type="EC" id="2.7.13.3" evidence="3"/>
<evidence type="ECO:0000256" key="10">
    <source>
        <dbReference type="ARBA" id="ARBA00023136"/>
    </source>
</evidence>
<keyword evidence="4" id="KW-0597">Phosphoprotein</keyword>
<evidence type="ECO:0000256" key="7">
    <source>
        <dbReference type="ARBA" id="ARBA00022777"/>
    </source>
</evidence>
<dbReference type="Pfam" id="PF00672">
    <property type="entry name" value="HAMP"/>
    <property type="match status" value="1"/>
</dbReference>
<accession>A0ABV9E9B7</accession>
<dbReference type="Proteomes" id="UP001595891">
    <property type="component" value="Unassembled WGS sequence"/>
</dbReference>
<feature type="transmembrane region" description="Helical" evidence="11">
    <location>
        <begin position="12"/>
        <end position="35"/>
    </location>
</feature>
<reference evidence="15" key="1">
    <citation type="journal article" date="2019" name="Int. J. Syst. Evol. Microbiol.">
        <title>The Global Catalogue of Microorganisms (GCM) 10K type strain sequencing project: providing services to taxonomists for standard genome sequencing and annotation.</title>
        <authorList>
            <consortium name="The Broad Institute Genomics Platform"/>
            <consortium name="The Broad Institute Genome Sequencing Center for Infectious Disease"/>
            <person name="Wu L."/>
            <person name="Ma J."/>
        </authorList>
    </citation>
    <scope>NUCLEOTIDE SEQUENCE [LARGE SCALE GENOMIC DNA]</scope>
    <source>
        <strain evidence="15">CCUG 49560</strain>
    </source>
</reference>
<dbReference type="SUPFAM" id="SSF55874">
    <property type="entry name" value="ATPase domain of HSP90 chaperone/DNA topoisomerase II/histidine kinase"/>
    <property type="match status" value="1"/>
</dbReference>
<evidence type="ECO:0000256" key="4">
    <source>
        <dbReference type="ARBA" id="ARBA00022553"/>
    </source>
</evidence>
<dbReference type="GO" id="GO:0016301">
    <property type="term" value="F:kinase activity"/>
    <property type="evidence" value="ECO:0007669"/>
    <property type="project" value="UniProtKB-KW"/>
</dbReference>
<dbReference type="InterPro" id="IPR036890">
    <property type="entry name" value="HATPase_C_sf"/>
</dbReference>
<dbReference type="SMART" id="SM00388">
    <property type="entry name" value="HisKA"/>
    <property type="match status" value="1"/>
</dbReference>
<dbReference type="Gene3D" id="1.10.287.130">
    <property type="match status" value="1"/>
</dbReference>
<dbReference type="CDD" id="cd00082">
    <property type="entry name" value="HisKA"/>
    <property type="match status" value="1"/>
</dbReference>
<evidence type="ECO:0000256" key="11">
    <source>
        <dbReference type="SAM" id="Phobius"/>
    </source>
</evidence>
<keyword evidence="6 11" id="KW-0812">Transmembrane</keyword>
<feature type="domain" description="Histidine kinase" evidence="12">
    <location>
        <begin position="241"/>
        <end position="451"/>
    </location>
</feature>
<dbReference type="InterPro" id="IPR036097">
    <property type="entry name" value="HisK_dim/P_sf"/>
</dbReference>
<gene>
    <name evidence="14" type="ORF">ACFO8L_05455</name>
</gene>
<evidence type="ECO:0000256" key="5">
    <source>
        <dbReference type="ARBA" id="ARBA00022679"/>
    </source>
</evidence>
<dbReference type="EMBL" id="JBHSFN010000002">
    <property type="protein sequence ID" value="MFC4585505.1"/>
    <property type="molecule type" value="Genomic_DNA"/>
</dbReference>
<keyword evidence="7 14" id="KW-0418">Kinase</keyword>
<feature type="domain" description="HAMP" evidence="13">
    <location>
        <begin position="180"/>
        <end position="233"/>
    </location>
</feature>
<dbReference type="InterPro" id="IPR004358">
    <property type="entry name" value="Sig_transdc_His_kin-like_C"/>
</dbReference>
<proteinExistence type="predicted"/>
<keyword evidence="9" id="KW-0902">Two-component regulatory system</keyword>
<evidence type="ECO:0000256" key="8">
    <source>
        <dbReference type="ARBA" id="ARBA00022989"/>
    </source>
</evidence>
<evidence type="ECO:0000256" key="6">
    <source>
        <dbReference type="ARBA" id="ARBA00022692"/>
    </source>
</evidence>
<evidence type="ECO:0000256" key="3">
    <source>
        <dbReference type="ARBA" id="ARBA00012438"/>
    </source>
</evidence>
<protein>
    <recommendedName>
        <fullName evidence="3">histidine kinase</fullName>
        <ecNumber evidence="3">2.7.13.3</ecNumber>
    </recommendedName>
</protein>
<dbReference type="InterPro" id="IPR005467">
    <property type="entry name" value="His_kinase_dom"/>
</dbReference>
<dbReference type="Pfam" id="PF00512">
    <property type="entry name" value="HisKA"/>
    <property type="match status" value="1"/>
</dbReference>
<evidence type="ECO:0000259" key="13">
    <source>
        <dbReference type="PROSITE" id="PS50885"/>
    </source>
</evidence>
<feature type="transmembrane region" description="Helical" evidence="11">
    <location>
        <begin position="156"/>
        <end position="178"/>
    </location>
</feature>
<dbReference type="PRINTS" id="PR00344">
    <property type="entry name" value="BCTRLSENSOR"/>
</dbReference>
<dbReference type="SUPFAM" id="SSF158472">
    <property type="entry name" value="HAMP domain-like"/>
    <property type="match status" value="1"/>
</dbReference>
<dbReference type="InterPro" id="IPR003661">
    <property type="entry name" value="HisK_dim/P_dom"/>
</dbReference>
<dbReference type="InterPro" id="IPR050428">
    <property type="entry name" value="TCS_sensor_his_kinase"/>
</dbReference>
<organism evidence="14 15">
    <name type="scientific">Sphaerisporangium corydalis</name>
    <dbReference type="NCBI Taxonomy" id="1441875"/>
    <lineage>
        <taxon>Bacteria</taxon>
        <taxon>Bacillati</taxon>
        <taxon>Actinomycetota</taxon>
        <taxon>Actinomycetes</taxon>
        <taxon>Streptosporangiales</taxon>
        <taxon>Streptosporangiaceae</taxon>
        <taxon>Sphaerisporangium</taxon>
    </lineage>
</organism>
<dbReference type="SUPFAM" id="SSF47384">
    <property type="entry name" value="Homodimeric domain of signal transducing histidine kinase"/>
    <property type="match status" value="1"/>
</dbReference>
<evidence type="ECO:0000313" key="15">
    <source>
        <dbReference type="Proteomes" id="UP001595891"/>
    </source>
</evidence>
<dbReference type="PROSITE" id="PS50885">
    <property type="entry name" value="HAMP"/>
    <property type="match status" value="1"/>
</dbReference>
<evidence type="ECO:0000256" key="2">
    <source>
        <dbReference type="ARBA" id="ARBA00004236"/>
    </source>
</evidence>
<dbReference type="CDD" id="cd06225">
    <property type="entry name" value="HAMP"/>
    <property type="match status" value="1"/>
</dbReference>
<keyword evidence="8 11" id="KW-1133">Transmembrane helix</keyword>
<keyword evidence="10 11" id="KW-0472">Membrane</keyword>
<evidence type="ECO:0000259" key="12">
    <source>
        <dbReference type="PROSITE" id="PS50109"/>
    </source>
</evidence>
<evidence type="ECO:0000313" key="14">
    <source>
        <dbReference type="EMBL" id="MFC4585505.1"/>
    </source>
</evidence>
<comment type="caution">
    <text evidence="14">The sequence shown here is derived from an EMBL/GenBank/DDBJ whole genome shotgun (WGS) entry which is preliminary data.</text>
</comment>
<dbReference type="InterPro" id="IPR003660">
    <property type="entry name" value="HAMP_dom"/>
</dbReference>
<dbReference type="PROSITE" id="PS50109">
    <property type="entry name" value="HIS_KIN"/>
    <property type="match status" value="1"/>
</dbReference>
<dbReference type="CDD" id="cd00075">
    <property type="entry name" value="HATPase"/>
    <property type="match status" value="1"/>
</dbReference>
<dbReference type="PANTHER" id="PTHR45436:SF5">
    <property type="entry name" value="SENSOR HISTIDINE KINASE TRCS"/>
    <property type="match status" value="1"/>
</dbReference>
<dbReference type="Pfam" id="PF02518">
    <property type="entry name" value="HATPase_c"/>
    <property type="match status" value="1"/>
</dbReference>
<sequence>MRRGRRSMGSRLTVLVATAVAVAIAVCAAACWFLVRDELQRQLNESLEQPPVNHRIVEMIQRDCSQSPTGGENPGPFLRLQQIVLADGTRCAQGWDAVVVAPADLKTTGTRGGRVLRDGVTDSGDTVRVLTTNVGPGMAVSVSRSLTGVERTLRGLALLLAAVAALGVIGAATAGRLVSRTALRPVARLTGAVEHIARTEDLRIRIPVDGEDEIARLSTSFNAMTAALASSRERQAQLIADAGHELRTPLTSLRTNIDLLLHSENTGRDLDPQARHRLLASVKAQMAELSVLVGDLLELSRVSEGEEPSPDLPFHEVVEAAVARARLRAHDVRIDAELTDWYVHGREGALERAVVNLLDNAVKFSPSGGTVAVRLAEGELTVRDHGPGIPEDELPHVFDRFWRSSTARSMPGSGLGLAIVAQAVRDADGEIALTAAPGGGTVATLKLPGRAHSQTGLIIT</sequence>
<dbReference type="PANTHER" id="PTHR45436">
    <property type="entry name" value="SENSOR HISTIDINE KINASE YKOH"/>
    <property type="match status" value="1"/>
</dbReference>
<comment type="subcellular location">
    <subcellularLocation>
        <location evidence="2">Cell membrane</location>
    </subcellularLocation>
</comment>
<dbReference type="Gene3D" id="3.30.565.10">
    <property type="entry name" value="Histidine kinase-like ATPase, C-terminal domain"/>
    <property type="match status" value="1"/>
</dbReference>
<dbReference type="SMART" id="SM00304">
    <property type="entry name" value="HAMP"/>
    <property type="match status" value="1"/>
</dbReference>
<evidence type="ECO:0000256" key="9">
    <source>
        <dbReference type="ARBA" id="ARBA00023012"/>
    </source>
</evidence>
<dbReference type="Gene3D" id="6.10.340.10">
    <property type="match status" value="1"/>
</dbReference>
<dbReference type="SMART" id="SM00387">
    <property type="entry name" value="HATPase_c"/>
    <property type="match status" value="1"/>
</dbReference>